<evidence type="ECO:0008006" key="3">
    <source>
        <dbReference type="Google" id="ProtNLM"/>
    </source>
</evidence>
<reference evidence="1" key="1">
    <citation type="submission" date="2022-07" db="EMBL/GenBank/DDBJ databases">
        <authorList>
            <person name="Macas J."/>
            <person name="Novak P."/>
            <person name="Neumann P."/>
        </authorList>
    </citation>
    <scope>NUCLEOTIDE SEQUENCE</scope>
</reference>
<dbReference type="Proteomes" id="UP001152523">
    <property type="component" value="Unassembled WGS sequence"/>
</dbReference>
<organism evidence="1 2">
    <name type="scientific">Cuscuta epithymum</name>
    <dbReference type="NCBI Taxonomy" id="186058"/>
    <lineage>
        <taxon>Eukaryota</taxon>
        <taxon>Viridiplantae</taxon>
        <taxon>Streptophyta</taxon>
        <taxon>Embryophyta</taxon>
        <taxon>Tracheophyta</taxon>
        <taxon>Spermatophyta</taxon>
        <taxon>Magnoliopsida</taxon>
        <taxon>eudicotyledons</taxon>
        <taxon>Gunneridae</taxon>
        <taxon>Pentapetalae</taxon>
        <taxon>asterids</taxon>
        <taxon>lamiids</taxon>
        <taxon>Solanales</taxon>
        <taxon>Convolvulaceae</taxon>
        <taxon>Cuscuteae</taxon>
        <taxon>Cuscuta</taxon>
        <taxon>Cuscuta subgen. Cuscuta</taxon>
    </lineage>
</organism>
<name>A0AAV0ETD8_9ASTE</name>
<protein>
    <recommendedName>
        <fullName evidence="3">F-box associated domain-containing protein</fullName>
    </recommendedName>
</protein>
<proteinExistence type="predicted"/>
<sequence>MNDTIASIIYADRNKKSLEIWLMSESHNNVGWDKQPTIEFGGNMYKHDSRKPVLGRHMKELWLPAGIWIQDGHYHLLVVPYADCDDSIYLLDSDDTVFRWDELGHVPYLISVNLETQAEKIIYLTQVTKSVNIVSTPTGYDQIYTELDIEDPEWFELKTTATDDFFARFYHGSLNFI</sequence>
<dbReference type="AlphaFoldDB" id="A0AAV0ETD8"/>
<evidence type="ECO:0000313" key="1">
    <source>
        <dbReference type="EMBL" id="CAH9126548.1"/>
    </source>
</evidence>
<evidence type="ECO:0000313" key="2">
    <source>
        <dbReference type="Proteomes" id="UP001152523"/>
    </source>
</evidence>
<comment type="caution">
    <text evidence="1">The sequence shown here is derived from an EMBL/GenBank/DDBJ whole genome shotgun (WGS) entry which is preliminary data.</text>
</comment>
<dbReference type="EMBL" id="CAMAPF010000942">
    <property type="protein sequence ID" value="CAH9126548.1"/>
    <property type="molecule type" value="Genomic_DNA"/>
</dbReference>
<keyword evidence="2" id="KW-1185">Reference proteome</keyword>
<gene>
    <name evidence="1" type="ORF">CEPIT_LOCUS27620</name>
</gene>
<accession>A0AAV0ETD8</accession>